<keyword evidence="2" id="KW-1185">Reference proteome</keyword>
<dbReference type="Proteomes" id="UP001500298">
    <property type="component" value="Unassembled WGS sequence"/>
</dbReference>
<organism evidence="1 2">
    <name type="scientific">Algivirga pacifica</name>
    <dbReference type="NCBI Taxonomy" id="1162670"/>
    <lineage>
        <taxon>Bacteria</taxon>
        <taxon>Pseudomonadati</taxon>
        <taxon>Bacteroidota</taxon>
        <taxon>Cytophagia</taxon>
        <taxon>Cytophagales</taxon>
        <taxon>Flammeovirgaceae</taxon>
        <taxon>Algivirga</taxon>
    </lineage>
</organism>
<accession>A0ABP9DM94</accession>
<reference evidence="2" key="1">
    <citation type="journal article" date="2019" name="Int. J. Syst. Evol. Microbiol.">
        <title>The Global Catalogue of Microorganisms (GCM) 10K type strain sequencing project: providing services to taxonomists for standard genome sequencing and annotation.</title>
        <authorList>
            <consortium name="The Broad Institute Genomics Platform"/>
            <consortium name="The Broad Institute Genome Sequencing Center for Infectious Disease"/>
            <person name="Wu L."/>
            <person name="Ma J."/>
        </authorList>
    </citation>
    <scope>NUCLEOTIDE SEQUENCE [LARGE SCALE GENOMIC DNA]</scope>
    <source>
        <strain evidence="2">JCM 18326</strain>
    </source>
</reference>
<proteinExistence type="predicted"/>
<dbReference type="EMBL" id="BAABJX010000054">
    <property type="protein sequence ID" value="GAA4846592.1"/>
    <property type="molecule type" value="Genomic_DNA"/>
</dbReference>
<dbReference type="RefSeq" id="WP_345374003.1">
    <property type="nucleotide sequence ID" value="NZ_BAABJX010000054.1"/>
</dbReference>
<protein>
    <recommendedName>
        <fullName evidence="3">DUF4919 domain-containing protein</fullName>
    </recommendedName>
</protein>
<evidence type="ECO:0000313" key="2">
    <source>
        <dbReference type="Proteomes" id="UP001500298"/>
    </source>
</evidence>
<dbReference type="PROSITE" id="PS51257">
    <property type="entry name" value="PROKAR_LIPOPROTEIN"/>
    <property type="match status" value="1"/>
</dbReference>
<evidence type="ECO:0000313" key="1">
    <source>
        <dbReference type="EMBL" id="GAA4846592.1"/>
    </source>
</evidence>
<name>A0ABP9DM94_9BACT</name>
<comment type="caution">
    <text evidence="1">The sequence shown here is derived from an EMBL/GenBank/DDBJ whole genome shotgun (WGS) entry which is preliminary data.</text>
</comment>
<sequence length="204" mass="23656">MNLKWTIGGLLAILMLLGACQSKNNRLDNTTYMAYDKALQDTIAMQLIAYTEGYKYQEQKKDDHSMAYAPEEAALRFFRKRADSLQIQQYQIAADSLHAFMFTINDRKSILGRYRAIGGYYKLGADSLLKDVAIKFYTPRLTPEEAVEKGTLLFEEMTTTGNVYRFLEERQIMEFPNKDVVYDSIQHTWVYQIDTLKALVRAER</sequence>
<evidence type="ECO:0008006" key="3">
    <source>
        <dbReference type="Google" id="ProtNLM"/>
    </source>
</evidence>
<gene>
    <name evidence="1" type="ORF">GCM10023331_34180</name>
</gene>